<evidence type="ECO:0000256" key="9">
    <source>
        <dbReference type="ARBA" id="ARBA00031484"/>
    </source>
</evidence>
<proteinExistence type="inferred from homology"/>
<keyword evidence="15" id="KW-1185">Reference proteome</keyword>
<evidence type="ECO:0000313" key="14">
    <source>
        <dbReference type="EMBL" id="SDX83203.1"/>
    </source>
</evidence>
<dbReference type="RefSeq" id="WP_143040371.1">
    <property type="nucleotide sequence ID" value="NZ_FNMZ01000011.1"/>
</dbReference>
<feature type="region of interest" description="Disordered" evidence="11">
    <location>
        <begin position="31"/>
        <end position="58"/>
    </location>
</feature>
<sequence length="317" mass="33369">MPLPVLRRAAAPAAIAAALALAPFALSAQTSGQTSGQTTAPAEAPADAAATAEPAPEPSISDVLATVNGHEITLGQIILMRANLPQQYQQIPDAQLLPALVDQAVTQYLLSLEAAEEGYGDSPLAKLRAELDKQSYLAEAKMRDMVAEATTDEKLQAAYEAQIASIEPAQEIRASHILVPEKETAEQIKADIAAGADFAEKAKEFGTDGTKDRGGDLGWFEKGQMVPEFADAAFAAEENVVTGPVETQFGWHLILVTGHRDQPVPTFEESREELAQGLAAEAAQAAVAEIRDGAEVVLSEDAPAPGAIRRDDLLTGN</sequence>
<evidence type="ECO:0000256" key="2">
    <source>
        <dbReference type="ARBA" id="ARBA00007656"/>
    </source>
</evidence>
<dbReference type="Gene3D" id="1.10.8.1040">
    <property type="match status" value="1"/>
</dbReference>
<feature type="signal peptide" evidence="12">
    <location>
        <begin position="1"/>
        <end position="28"/>
    </location>
</feature>
<evidence type="ECO:0000256" key="1">
    <source>
        <dbReference type="ARBA" id="ARBA00000971"/>
    </source>
</evidence>
<dbReference type="EC" id="5.2.1.8" evidence="3"/>
<dbReference type="InterPro" id="IPR027304">
    <property type="entry name" value="Trigger_fact/SurA_dom_sf"/>
</dbReference>
<reference evidence="14 15" key="1">
    <citation type="submission" date="2016-10" db="EMBL/GenBank/DDBJ databases">
        <authorList>
            <person name="de Groot N.N."/>
        </authorList>
    </citation>
    <scope>NUCLEOTIDE SEQUENCE [LARGE SCALE GENOMIC DNA]</scope>
    <source>
        <strain evidence="14 15">DSM 17890</strain>
    </source>
</reference>
<comment type="catalytic activity">
    <reaction evidence="1">
        <text>[protein]-peptidylproline (omega=180) = [protein]-peptidylproline (omega=0)</text>
        <dbReference type="Rhea" id="RHEA:16237"/>
        <dbReference type="Rhea" id="RHEA-COMP:10747"/>
        <dbReference type="Rhea" id="RHEA-COMP:10748"/>
        <dbReference type="ChEBI" id="CHEBI:83833"/>
        <dbReference type="ChEBI" id="CHEBI:83834"/>
        <dbReference type="EC" id="5.2.1.8"/>
    </reaction>
</comment>
<dbReference type="STRING" id="356660.SAMN05444336_11129"/>
<dbReference type="PANTHER" id="PTHR47245:SF1">
    <property type="entry name" value="FOLDASE PROTEIN PRSA"/>
    <property type="match status" value="1"/>
</dbReference>
<name>A0A1H3EWM4_9RHOB</name>
<evidence type="ECO:0000256" key="10">
    <source>
        <dbReference type="PROSITE-ProRule" id="PRU00278"/>
    </source>
</evidence>
<feature type="domain" description="PpiC" evidence="13">
    <location>
        <begin position="169"/>
        <end position="258"/>
    </location>
</feature>
<evidence type="ECO:0000256" key="8">
    <source>
        <dbReference type="ARBA" id="ARBA00030642"/>
    </source>
</evidence>
<evidence type="ECO:0000259" key="13">
    <source>
        <dbReference type="PROSITE" id="PS50198"/>
    </source>
</evidence>
<dbReference type="AlphaFoldDB" id="A0A1H3EWM4"/>
<dbReference type="PROSITE" id="PS50198">
    <property type="entry name" value="PPIC_PPIASE_2"/>
    <property type="match status" value="1"/>
</dbReference>
<evidence type="ECO:0000256" key="12">
    <source>
        <dbReference type="SAM" id="SignalP"/>
    </source>
</evidence>
<comment type="similarity">
    <text evidence="2">Belongs to the PpiC/parvulin rotamase family.</text>
</comment>
<dbReference type="Pfam" id="PF13616">
    <property type="entry name" value="Rotamase_3"/>
    <property type="match status" value="1"/>
</dbReference>
<accession>A0A1H3EWM4</accession>
<evidence type="ECO:0000313" key="15">
    <source>
        <dbReference type="Proteomes" id="UP000199118"/>
    </source>
</evidence>
<feature type="chain" id="PRO_5011604212" description="Parvulin-like PPIase" evidence="12">
    <location>
        <begin position="29"/>
        <end position="317"/>
    </location>
</feature>
<evidence type="ECO:0000256" key="7">
    <source>
        <dbReference type="ARBA" id="ARBA00023235"/>
    </source>
</evidence>
<dbReference type="GO" id="GO:0003755">
    <property type="term" value="F:peptidyl-prolyl cis-trans isomerase activity"/>
    <property type="evidence" value="ECO:0007669"/>
    <property type="project" value="UniProtKB-KW"/>
</dbReference>
<gene>
    <name evidence="14" type="ORF">SAMN05444336_11129</name>
</gene>
<dbReference type="InterPro" id="IPR050245">
    <property type="entry name" value="PrsA_foldase"/>
</dbReference>
<keyword evidence="7 10" id="KW-0413">Isomerase</keyword>
<dbReference type="Gene3D" id="3.10.50.40">
    <property type="match status" value="1"/>
</dbReference>
<organism evidence="14 15">
    <name type="scientific">Albimonas donghaensis</name>
    <dbReference type="NCBI Taxonomy" id="356660"/>
    <lineage>
        <taxon>Bacteria</taxon>
        <taxon>Pseudomonadati</taxon>
        <taxon>Pseudomonadota</taxon>
        <taxon>Alphaproteobacteria</taxon>
        <taxon>Rhodobacterales</taxon>
        <taxon>Paracoccaceae</taxon>
        <taxon>Albimonas</taxon>
    </lineage>
</organism>
<dbReference type="EMBL" id="FNMZ01000011">
    <property type="protein sequence ID" value="SDX83203.1"/>
    <property type="molecule type" value="Genomic_DNA"/>
</dbReference>
<dbReference type="PANTHER" id="PTHR47245">
    <property type="entry name" value="PEPTIDYLPROLYL ISOMERASE"/>
    <property type="match status" value="1"/>
</dbReference>
<dbReference type="Proteomes" id="UP000199118">
    <property type="component" value="Unassembled WGS sequence"/>
</dbReference>
<evidence type="ECO:0000256" key="11">
    <source>
        <dbReference type="SAM" id="MobiDB-lite"/>
    </source>
</evidence>
<dbReference type="SUPFAM" id="SSF109998">
    <property type="entry name" value="Triger factor/SurA peptide-binding domain-like"/>
    <property type="match status" value="1"/>
</dbReference>
<evidence type="ECO:0000256" key="6">
    <source>
        <dbReference type="ARBA" id="ARBA00023110"/>
    </source>
</evidence>
<keyword evidence="6 10" id="KW-0697">Rotamase</keyword>
<evidence type="ECO:0000256" key="5">
    <source>
        <dbReference type="ARBA" id="ARBA00022729"/>
    </source>
</evidence>
<protein>
    <recommendedName>
        <fullName evidence="4">Parvulin-like PPIase</fullName>
        <ecNumber evidence="3">5.2.1.8</ecNumber>
    </recommendedName>
    <alternativeName>
        <fullName evidence="8">Peptidyl-prolyl cis-trans isomerase plp</fullName>
    </alternativeName>
    <alternativeName>
        <fullName evidence="9">Rotamase plp</fullName>
    </alternativeName>
</protein>
<dbReference type="OrthoDB" id="14196at2"/>
<dbReference type="InterPro" id="IPR000297">
    <property type="entry name" value="PPIase_PpiC"/>
</dbReference>
<dbReference type="InterPro" id="IPR046357">
    <property type="entry name" value="PPIase_dom_sf"/>
</dbReference>
<feature type="compositionally biased region" description="Low complexity" evidence="11">
    <location>
        <begin position="31"/>
        <end position="54"/>
    </location>
</feature>
<evidence type="ECO:0000256" key="4">
    <source>
        <dbReference type="ARBA" id="ARBA00018370"/>
    </source>
</evidence>
<evidence type="ECO:0000256" key="3">
    <source>
        <dbReference type="ARBA" id="ARBA00013194"/>
    </source>
</evidence>
<dbReference type="SUPFAM" id="SSF54534">
    <property type="entry name" value="FKBP-like"/>
    <property type="match status" value="1"/>
</dbReference>
<keyword evidence="5 12" id="KW-0732">Signal</keyword>